<dbReference type="Proteomes" id="UP000316621">
    <property type="component" value="Chromosome 10"/>
</dbReference>
<dbReference type="EMBL" id="CM010724">
    <property type="protein sequence ID" value="RZC81118.1"/>
    <property type="molecule type" value="Genomic_DNA"/>
</dbReference>
<sequence length="157" mass="17410">MTPFSTAEDVALIRAYCSVASEPLIGRNMDAAGFWARILAKFRAAMNDETARSTKSIQTRTSNLKRRVKRYVGHVRARCRAMGVGGYDVATVVTMGPRVVFDGLRQDWNLRRIRTRGVLFGLGRTSVVAVDMSSERRSRAVGAVDDEDCRNLIVVNA</sequence>
<organism evidence="1 2">
    <name type="scientific">Papaver somniferum</name>
    <name type="common">Opium poppy</name>
    <dbReference type="NCBI Taxonomy" id="3469"/>
    <lineage>
        <taxon>Eukaryota</taxon>
        <taxon>Viridiplantae</taxon>
        <taxon>Streptophyta</taxon>
        <taxon>Embryophyta</taxon>
        <taxon>Tracheophyta</taxon>
        <taxon>Spermatophyta</taxon>
        <taxon>Magnoliopsida</taxon>
        <taxon>Ranunculales</taxon>
        <taxon>Papaveraceae</taxon>
        <taxon>Papaveroideae</taxon>
        <taxon>Papaver</taxon>
    </lineage>
</organism>
<dbReference type="AlphaFoldDB" id="A0A4Y7L9E5"/>
<accession>A0A4Y7L9E5</accession>
<reference evidence="1 2" key="1">
    <citation type="journal article" date="2018" name="Science">
        <title>The opium poppy genome and morphinan production.</title>
        <authorList>
            <person name="Guo L."/>
            <person name="Winzer T."/>
            <person name="Yang X."/>
            <person name="Li Y."/>
            <person name="Ning Z."/>
            <person name="He Z."/>
            <person name="Teodor R."/>
            <person name="Lu Y."/>
            <person name="Bowser T.A."/>
            <person name="Graham I.A."/>
            <person name="Ye K."/>
        </authorList>
    </citation>
    <scope>NUCLEOTIDE SEQUENCE [LARGE SCALE GENOMIC DNA]</scope>
    <source>
        <strain evidence="2">cv. HN1</strain>
        <tissue evidence="1">Leaves</tissue>
    </source>
</reference>
<protein>
    <submittedName>
        <fullName evidence="1">Uncharacterized protein</fullName>
    </submittedName>
</protein>
<gene>
    <name evidence="1" type="ORF">C5167_043686</name>
</gene>
<dbReference type="Gramene" id="RZC81118">
    <property type="protein sequence ID" value="RZC81118"/>
    <property type="gene ID" value="C5167_043686"/>
</dbReference>
<keyword evidence="2" id="KW-1185">Reference proteome</keyword>
<proteinExistence type="predicted"/>
<name>A0A4Y7L9E5_PAPSO</name>
<evidence type="ECO:0000313" key="1">
    <source>
        <dbReference type="EMBL" id="RZC81118.1"/>
    </source>
</evidence>
<evidence type="ECO:0000313" key="2">
    <source>
        <dbReference type="Proteomes" id="UP000316621"/>
    </source>
</evidence>